<protein>
    <submittedName>
        <fullName evidence="1">Uncharacterized protein</fullName>
    </submittedName>
</protein>
<keyword evidence="2" id="KW-1185">Reference proteome</keyword>
<organism evidence="1 2">
    <name type="scientific">Euplotes crassus</name>
    <dbReference type="NCBI Taxonomy" id="5936"/>
    <lineage>
        <taxon>Eukaryota</taxon>
        <taxon>Sar</taxon>
        <taxon>Alveolata</taxon>
        <taxon>Ciliophora</taxon>
        <taxon>Intramacronucleata</taxon>
        <taxon>Spirotrichea</taxon>
        <taxon>Hypotrichia</taxon>
        <taxon>Euplotida</taxon>
        <taxon>Euplotidae</taxon>
        <taxon>Moneuplotes</taxon>
    </lineage>
</organism>
<dbReference type="AlphaFoldDB" id="A0AAD2D9X2"/>
<sequence>MGCRWDGRLGIGTLGIECFGCGGLGFCGVFWSRFDVFVVVEKPEVNDQRLSLKKALCDKIKTIDKIAKGKFKTTRNKTLNLIEKTLESPALECCNNKIPIQEIQHEKLPLNLSPRDLSILKDFTPDKPRTLKSSKKDALKSYFKSLKKCIRAQEQLSCQLEDTLATNKLQMGHTKISAEENQGQSLIPAELLNPRLQRNFNSKIKFWCNEERFNLPLNVKTQADFSKYHSVANQRFS</sequence>
<dbReference type="EMBL" id="CAMPGE010029106">
    <property type="protein sequence ID" value="CAI2386584.1"/>
    <property type="molecule type" value="Genomic_DNA"/>
</dbReference>
<gene>
    <name evidence="1" type="ORF">ECRASSUSDP1_LOCUS28206</name>
</gene>
<name>A0AAD2D9X2_EUPCR</name>
<dbReference type="Proteomes" id="UP001295684">
    <property type="component" value="Unassembled WGS sequence"/>
</dbReference>
<accession>A0AAD2D9X2</accession>
<evidence type="ECO:0000313" key="1">
    <source>
        <dbReference type="EMBL" id="CAI2386584.1"/>
    </source>
</evidence>
<evidence type="ECO:0000313" key="2">
    <source>
        <dbReference type="Proteomes" id="UP001295684"/>
    </source>
</evidence>
<comment type="caution">
    <text evidence="1">The sequence shown here is derived from an EMBL/GenBank/DDBJ whole genome shotgun (WGS) entry which is preliminary data.</text>
</comment>
<reference evidence="1" key="1">
    <citation type="submission" date="2023-07" db="EMBL/GenBank/DDBJ databases">
        <authorList>
            <consortium name="AG Swart"/>
            <person name="Singh M."/>
            <person name="Singh A."/>
            <person name="Seah K."/>
            <person name="Emmerich C."/>
        </authorList>
    </citation>
    <scope>NUCLEOTIDE SEQUENCE</scope>
    <source>
        <strain evidence="1">DP1</strain>
    </source>
</reference>
<proteinExistence type="predicted"/>